<feature type="signal peptide" evidence="1">
    <location>
        <begin position="1"/>
        <end position="29"/>
    </location>
</feature>
<sequence>MNGNSVRSLRVVAVAVLAALVLTPTAARAAPPASTIVDERAPGNQWMVRGYAYGDLWCSGTALNRWWVLTVMDCVGPGPNSEIEAAGRRFPIAFGARHGQMYLVRLSSPIPGLPDTVLPLARQSPAIGTRVFRYSGSDSRFYRSSPVTILENAYGRDHRDINLITSGGDGLPSFHEGGAVIWGGVLVGVSYFLTRTNPDGSWDYDGPISVLGIAEHRQWIVDTMAAYPPLIVDTGQCPIFLCR</sequence>
<evidence type="ECO:0000256" key="1">
    <source>
        <dbReference type="SAM" id="SignalP"/>
    </source>
</evidence>
<reference evidence="2 3" key="1">
    <citation type="submission" date="2021-01" db="EMBL/GenBank/DDBJ databases">
        <title>Actinoplanes sp. nov. LDG1-06 isolated from lichen.</title>
        <authorList>
            <person name="Saeng-In P."/>
            <person name="Phongsopitanun W."/>
            <person name="Kanchanasin P."/>
            <person name="Yuki M."/>
            <person name="Kudo T."/>
            <person name="Ohkuma M."/>
            <person name="Tanasupawat S."/>
        </authorList>
    </citation>
    <scope>NUCLEOTIDE SEQUENCE [LARGE SCALE GENOMIC DNA]</scope>
    <source>
        <strain evidence="2 3">LDG1-06</strain>
    </source>
</reference>
<protein>
    <submittedName>
        <fullName evidence="2">Uncharacterized protein</fullName>
    </submittedName>
</protein>
<dbReference type="SUPFAM" id="SSF50494">
    <property type="entry name" value="Trypsin-like serine proteases"/>
    <property type="match status" value="1"/>
</dbReference>
<dbReference type="EMBL" id="JAENHP010000004">
    <property type="protein sequence ID" value="MBM2616709.1"/>
    <property type="molecule type" value="Genomic_DNA"/>
</dbReference>
<name>A0ABS2AA49_9ACTN</name>
<proteinExistence type="predicted"/>
<evidence type="ECO:0000313" key="2">
    <source>
        <dbReference type="EMBL" id="MBM2616709.1"/>
    </source>
</evidence>
<keyword evidence="3" id="KW-1185">Reference proteome</keyword>
<feature type="chain" id="PRO_5047407495" evidence="1">
    <location>
        <begin position="30"/>
        <end position="243"/>
    </location>
</feature>
<dbReference type="InterPro" id="IPR009003">
    <property type="entry name" value="Peptidase_S1_PA"/>
</dbReference>
<comment type="caution">
    <text evidence="2">The sequence shown here is derived from an EMBL/GenBank/DDBJ whole genome shotgun (WGS) entry which is preliminary data.</text>
</comment>
<keyword evidence="1" id="KW-0732">Signal</keyword>
<dbReference type="Proteomes" id="UP000632138">
    <property type="component" value="Unassembled WGS sequence"/>
</dbReference>
<accession>A0ABS2AA49</accession>
<gene>
    <name evidence="2" type="ORF">JIG36_14195</name>
</gene>
<dbReference type="RefSeq" id="WP_203376757.1">
    <property type="nucleotide sequence ID" value="NZ_JAENHP010000004.1"/>
</dbReference>
<evidence type="ECO:0000313" key="3">
    <source>
        <dbReference type="Proteomes" id="UP000632138"/>
    </source>
</evidence>
<organism evidence="2 3">
    <name type="scientific">Paractinoplanes ovalisporus</name>
    <dbReference type="NCBI Taxonomy" id="2810368"/>
    <lineage>
        <taxon>Bacteria</taxon>
        <taxon>Bacillati</taxon>
        <taxon>Actinomycetota</taxon>
        <taxon>Actinomycetes</taxon>
        <taxon>Micromonosporales</taxon>
        <taxon>Micromonosporaceae</taxon>
        <taxon>Paractinoplanes</taxon>
    </lineage>
</organism>